<dbReference type="GeneTree" id="ENSGT01030000235227"/>
<dbReference type="AlphaFoldDB" id="A0A8C9T9L2"/>
<protein>
    <submittedName>
        <fullName evidence="1">Uncharacterized protein</fullName>
    </submittedName>
</protein>
<dbReference type="Proteomes" id="UP000694397">
    <property type="component" value="Chromosome 11"/>
</dbReference>
<dbReference type="PANTHER" id="PTHR36866">
    <property type="entry name" value="CHROMOSOME 4 OPEN READING FRAME 50"/>
    <property type="match status" value="1"/>
</dbReference>
<reference evidence="1" key="3">
    <citation type="submission" date="2025-09" db="UniProtKB">
        <authorList>
            <consortium name="Ensembl"/>
        </authorList>
    </citation>
    <scope>IDENTIFICATION</scope>
</reference>
<reference evidence="1 2" key="1">
    <citation type="submission" date="2019-04" db="EMBL/GenBank/DDBJ databases">
        <authorList>
            <consortium name="Wellcome Sanger Institute Data Sharing"/>
        </authorList>
    </citation>
    <scope>NUCLEOTIDE SEQUENCE [LARGE SCALE GENOMIC DNA]</scope>
</reference>
<keyword evidence="2" id="KW-1185">Reference proteome</keyword>
<organism evidence="1 2">
    <name type="scientific">Scleropages formosus</name>
    <name type="common">Asian bonytongue</name>
    <name type="synonym">Osteoglossum formosum</name>
    <dbReference type="NCBI Taxonomy" id="113540"/>
    <lineage>
        <taxon>Eukaryota</taxon>
        <taxon>Metazoa</taxon>
        <taxon>Chordata</taxon>
        <taxon>Craniata</taxon>
        <taxon>Vertebrata</taxon>
        <taxon>Euteleostomi</taxon>
        <taxon>Actinopterygii</taxon>
        <taxon>Neopterygii</taxon>
        <taxon>Teleostei</taxon>
        <taxon>Osteoglossocephala</taxon>
        <taxon>Osteoglossomorpha</taxon>
        <taxon>Osteoglossiformes</taxon>
        <taxon>Osteoglossidae</taxon>
        <taxon>Scleropages</taxon>
    </lineage>
</organism>
<dbReference type="PANTHER" id="PTHR36866:SF1">
    <property type="entry name" value="GENE 1043-RELATED"/>
    <property type="match status" value="1"/>
</dbReference>
<dbReference type="Ensembl" id="ENSSFOT00015072305.1">
    <property type="protein sequence ID" value="ENSSFOP00015047365.1"/>
    <property type="gene ID" value="ENSSFOG00015030066.1"/>
</dbReference>
<dbReference type="InterPro" id="IPR032771">
    <property type="entry name" value="DUF4527"/>
</dbReference>
<reference evidence="1" key="2">
    <citation type="submission" date="2025-08" db="UniProtKB">
        <authorList>
            <consortium name="Ensembl"/>
        </authorList>
    </citation>
    <scope>IDENTIFICATION</scope>
</reference>
<evidence type="ECO:0000313" key="1">
    <source>
        <dbReference type="Ensembl" id="ENSSFOP00015047365.1"/>
    </source>
</evidence>
<dbReference type="Pfam" id="PF15030">
    <property type="entry name" value="DUF4527"/>
    <property type="match status" value="1"/>
</dbReference>
<accession>A0A8C9T9L2</accession>
<dbReference type="OrthoDB" id="4158657at2759"/>
<sequence length="209" mass="23354">MKCPEGGGVLAKMSACRFWKIQDMAALLSLCSPSHQMKEYRIFEHKKNINELHKKTAQADIAMAPLKAKLAYVAQKCRERNRLIVRMARVLESCGCGDSALMQEAEDMVNDASLLEYSSTFLPGQDNTLGWNLDSVGRSLSAFRLFPARVALLLNVNGIFAVASFVPQTLWPAPKRVSRTWTRHSATGCVHPRRTAAPLLRRPRLDCPQ</sequence>
<evidence type="ECO:0000313" key="2">
    <source>
        <dbReference type="Proteomes" id="UP000694397"/>
    </source>
</evidence>
<proteinExistence type="predicted"/>
<name>A0A8C9T9L2_SCLFO</name>